<evidence type="ECO:0000259" key="3">
    <source>
        <dbReference type="PROSITE" id="PS50102"/>
    </source>
</evidence>
<dbReference type="OMA" id="GEMWYSE"/>
<dbReference type="PANTHER" id="PTHR47031">
    <property type="entry name" value="SAP DNA-BINDING DOMAIN-CONTAINING PROTEIN"/>
    <property type="match status" value="1"/>
</dbReference>
<protein>
    <submittedName>
        <fullName evidence="5">Apoptotic chromatin condensation inducer in the nucleus</fullName>
    </submittedName>
</protein>
<feature type="compositionally biased region" description="Basic and acidic residues" evidence="2">
    <location>
        <begin position="279"/>
        <end position="323"/>
    </location>
</feature>
<dbReference type="InterPro" id="IPR003034">
    <property type="entry name" value="SAP_dom"/>
</dbReference>
<dbReference type="STRING" id="105231.A0A0U9HKG1"/>
<dbReference type="OrthoDB" id="5348404at2759"/>
<keyword evidence="6" id="KW-1185">Reference proteome</keyword>
<proteinExistence type="predicted"/>
<dbReference type="Gene3D" id="3.30.70.330">
    <property type="match status" value="1"/>
</dbReference>
<keyword evidence="1" id="KW-0694">RNA-binding</keyword>
<dbReference type="EMBL" id="DF237082">
    <property type="protein sequence ID" value="GAQ83039.1"/>
    <property type="molecule type" value="Genomic_DNA"/>
</dbReference>
<name>A0A0U9HKG1_KLENI</name>
<gene>
    <name evidence="5" type="ORF">KFL_001330220</name>
</gene>
<dbReference type="Gene3D" id="1.10.720.30">
    <property type="entry name" value="SAP domain"/>
    <property type="match status" value="1"/>
</dbReference>
<dbReference type="InterPro" id="IPR012677">
    <property type="entry name" value="Nucleotide-bd_a/b_plait_sf"/>
</dbReference>
<dbReference type="AlphaFoldDB" id="A0A0U9HKG1"/>
<accession>A0A0U9HKG1</accession>
<organism evidence="5 6">
    <name type="scientific">Klebsormidium nitens</name>
    <name type="common">Green alga</name>
    <name type="synonym">Ulothrix nitens</name>
    <dbReference type="NCBI Taxonomy" id="105231"/>
    <lineage>
        <taxon>Eukaryota</taxon>
        <taxon>Viridiplantae</taxon>
        <taxon>Streptophyta</taxon>
        <taxon>Klebsormidiophyceae</taxon>
        <taxon>Klebsormidiales</taxon>
        <taxon>Klebsormidiaceae</taxon>
        <taxon>Klebsormidium</taxon>
    </lineage>
</organism>
<feature type="region of interest" description="Disordered" evidence="2">
    <location>
        <begin position="84"/>
        <end position="387"/>
    </location>
</feature>
<evidence type="ECO:0000259" key="4">
    <source>
        <dbReference type="PROSITE" id="PS50800"/>
    </source>
</evidence>
<feature type="compositionally biased region" description="Basic and acidic residues" evidence="2">
    <location>
        <begin position="213"/>
        <end position="222"/>
    </location>
</feature>
<dbReference type="PROSITE" id="PS50800">
    <property type="entry name" value="SAP"/>
    <property type="match status" value="1"/>
</dbReference>
<dbReference type="PROSITE" id="PS50102">
    <property type="entry name" value="RRM"/>
    <property type="match status" value="1"/>
</dbReference>
<dbReference type="CDD" id="cd12432">
    <property type="entry name" value="RRM_ACINU"/>
    <property type="match status" value="1"/>
</dbReference>
<dbReference type="SUPFAM" id="SSF68906">
    <property type="entry name" value="SAP domain"/>
    <property type="match status" value="1"/>
</dbReference>
<dbReference type="Pfam" id="PF16294">
    <property type="entry name" value="RSB_motif"/>
    <property type="match status" value="1"/>
</dbReference>
<feature type="compositionally biased region" description="Polar residues" evidence="2">
    <location>
        <begin position="263"/>
        <end position="272"/>
    </location>
</feature>
<evidence type="ECO:0000256" key="2">
    <source>
        <dbReference type="SAM" id="MobiDB-lite"/>
    </source>
</evidence>
<dbReference type="SUPFAM" id="SSF54928">
    <property type="entry name" value="RNA-binding domain, RBD"/>
    <property type="match status" value="1"/>
</dbReference>
<feature type="compositionally biased region" description="Polar residues" evidence="2">
    <location>
        <begin position="245"/>
        <end position="254"/>
    </location>
</feature>
<sequence>MDQAQIGQLKVAELKEELKKRGLPLKGLKAELAERLSEAVRQESQPVLIESEQLEAEAKTNTVADQDGAADDVANQMEIAEIAKKQEDLSAEPEMVADGKATTEDPPVLSPVAETLIIGKTEKEQQPAEADAHISARGPFEIEAPAATAPEDYGRDTAPALPAENGSKEDAKPELHSDTQIEDTRLDDPKAPEAGPAEVPVGGPPPEAPSVEKAGDLLKPEASDGALGPSEGGGRAEGEALENAQPKTVEQPPTTEHPDRSGVDTSVPSSSAMEEEQGEMGKEPRRESGVKRSQKEDGRLENGGEKEGRPAKFQKVEAAKERSVQTSKPVQRHDSPDKKEDTQGKPAEQEKSVRPADRTQTRPIARLAIRSNGEAGKRDVPASARPATRSVRVNNLVRPFTERALRALLSETGTIEENGFWMDSIKTHCFVMFKSVEDAVRTREALFNLQWPPLGGKHLVVSFVAESEVESRVKGAAVPPPPNAAAAASRSAGKEEAAKGTASQRVVLPVKERLTLPVAEKPVPVVAEPAMRSLDDLFRKTTAKPCIYWLPLTEEQVKEQKQKEENAPPGKGTAA</sequence>
<dbReference type="Pfam" id="PF02037">
    <property type="entry name" value="SAP"/>
    <property type="match status" value="1"/>
</dbReference>
<dbReference type="InterPro" id="IPR035979">
    <property type="entry name" value="RBD_domain_sf"/>
</dbReference>
<dbReference type="PANTHER" id="PTHR47031:SF3">
    <property type="entry name" value="SAP DOMAIN-CONTAINING PROTEIN"/>
    <property type="match status" value="1"/>
</dbReference>
<dbReference type="InterPro" id="IPR034257">
    <property type="entry name" value="Acinus_RRM"/>
</dbReference>
<feature type="domain" description="RRM" evidence="3">
    <location>
        <begin position="389"/>
        <end position="466"/>
    </location>
</feature>
<dbReference type="InterPro" id="IPR000504">
    <property type="entry name" value="RRM_dom"/>
</dbReference>
<feature type="compositionally biased region" description="Basic and acidic residues" evidence="2">
    <location>
        <begin position="166"/>
        <end position="191"/>
    </location>
</feature>
<dbReference type="Proteomes" id="UP000054558">
    <property type="component" value="Unassembled WGS sequence"/>
</dbReference>
<feature type="region of interest" description="Disordered" evidence="2">
    <location>
        <begin position="472"/>
        <end position="504"/>
    </location>
</feature>
<reference evidence="5 6" key="1">
    <citation type="journal article" date="2014" name="Nat. Commun.">
        <title>Klebsormidium flaccidum genome reveals primary factors for plant terrestrial adaptation.</title>
        <authorList>
            <person name="Hori K."/>
            <person name="Maruyama F."/>
            <person name="Fujisawa T."/>
            <person name="Togashi T."/>
            <person name="Yamamoto N."/>
            <person name="Seo M."/>
            <person name="Sato S."/>
            <person name="Yamada T."/>
            <person name="Mori H."/>
            <person name="Tajima N."/>
            <person name="Moriyama T."/>
            <person name="Ikeuchi M."/>
            <person name="Watanabe M."/>
            <person name="Wada H."/>
            <person name="Kobayashi K."/>
            <person name="Saito M."/>
            <person name="Masuda T."/>
            <person name="Sasaki-Sekimoto Y."/>
            <person name="Mashiguchi K."/>
            <person name="Awai K."/>
            <person name="Shimojima M."/>
            <person name="Masuda S."/>
            <person name="Iwai M."/>
            <person name="Nobusawa T."/>
            <person name="Narise T."/>
            <person name="Kondo S."/>
            <person name="Saito H."/>
            <person name="Sato R."/>
            <person name="Murakawa M."/>
            <person name="Ihara Y."/>
            <person name="Oshima-Yamada Y."/>
            <person name="Ohtaka K."/>
            <person name="Satoh M."/>
            <person name="Sonobe K."/>
            <person name="Ishii M."/>
            <person name="Ohtani R."/>
            <person name="Kanamori-Sato M."/>
            <person name="Honoki R."/>
            <person name="Miyazaki D."/>
            <person name="Mochizuki H."/>
            <person name="Umetsu J."/>
            <person name="Higashi K."/>
            <person name="Shibata D."/>
            <person name="Kamiya Y."/>
            <person name="Sato N."/>
            <person name="Nakamura Y."/>
            <person name="Tabata S."/>
            <person name="Ida S."/>
            <person name="Kurokawa K."/>
            <person name="Ohta H."/>
        </authorList>
    </citation>
    <scope>NUCLEOTIDE SEQUENCE [LARGE SCALE GENOMIC DNA]</scope>
    <source>
        <strain evidence="5 6">NIES-2285</strain>
    </source>
</reference>
<dbReference type="InterPro" id="IPR032552">
    <property type="entry name" value="RSB_motif"/>
</dbReference>
<feature type="domain" description="SAP" evidence="4">
    <location>
        <begin position="6"/>
        <end position="40"/>
    </location>
</feature>
<dbReference type="InterPro" id="IPR036361">
    <property type="entry name" value="SAP_dom_sf"/>
</dbReference>
<dbReference type="SMART" id="SM00513">
    <property type="entry name" value="SAP"/>
    <property type="match status" value="1"/>
</dbReference>
<feature type="compositionally biased region" description="Low complexity" evidence="2">
    <location>
        <begin position="192"/>
        <end position="201"/>
    </location>
</feature>
<feature type="compositionally biased region" description="Basic and acidic residues" evidence="2">
    <location>
        <begin position="120"/>
        <end position="134"/>
    </location>
</feature>
<evidence type="ECO:0000256" key="1">
    <source>
        <dbReference type="PROSITE-ProRule" id="PRU00176"/>
    </source>
</evidence>
<dbReference type="GO" id="GO:0003723">
    <property type="term" value="F:RNA binding"/>
    <property type="evidence" value="ECO:0007669"/>
    <property type="project" value="UniProtKB-UniRule"/>
</dbReference>
<evidence type="ECO:0000313" key="5">
    <source>
        <dbReference type="EMBL" id="GAQ83039.1"/>
    </source>
</evidence>
<evidence type="ECO:0000313" key="6">
    <source>
        <dbReference type="Proteomes" id="UP000054558"/>
    </source>
</evidence>
<feature type="compositionally biased region" description="Basic and acidic residues" evidence="2">
    <location>
        <begin position="331"/>
        <end position="360"/>
    </location>
</feature>